<dbReference type="Pfam" id="PF01281">
    <property type="entry name" value="Ribosomal_L9_N"/>
    <property type="match status" value="1"/>
</dbReference>
<dbReference type="InterPro" id="IPR020594">
    <property type="entry name" value="Ribosomal_bL9_bac/chp"/>
</dbReference>
<dbReference type="InterPro" id="IPR020070">
    <property type="entry name" value="Ribosomal_bL9_N"/>
</dbReference>
<evidence type="ECO:0000256" key="3">
    <source>
        <dbReference type="ARBA" id="ARBA00022884"/>
    </source>
</evidence>
<keyword evidence="2 7" id="KW-0699">rRNA-binding</keyword>
<name>A0A1I1UFM0_9GAMM</name>
<feature type="domain" description="Ribosomal protein L9" evidence="9">
    <location>
        <begin position="13"/>
        <end position="40"/>
    </location>
</feature>
<dbReference type="SUPFAM" id="SSF55658">
    <property type="entry name" value="L9 N-domain-like"/>
    <property type="match status" value="1"/>
</dbReference>
<dbReference type="EMBL" id="FOMJ01000007">
    <property type="protein sequence ID" value="SFD69527.1"/>
    <property type="molecule type" value="Genomic_DNA"/>
</dbReference>
<dbReference type="GO" id="GO:0005840">
    <property type="term" value="C:ribosome"/>
    <property type="evidence" value="ECO:0007669"/>
    <property type="project" value="UniProtKB-KW"/>
</dbReference>
<dbReference type="HAMAP" id="MF_00503">
    <property type="entry name" value="Ribosomal_bL9"/>
    <property type="match status" value="1"/>
</dbReference>
<dbReference type="OrthoDB" id="9788336at2"/>
<keyword evidence="8" id="KW-0175">Coiled coil</keyword>
<dbReference type="AlphaFoldDB" id="A0A1I1UFM0"/>
<evidence type="ECO:0000256" key="4">
    <source>
        <dbReference type="ARBA" id="ARBA00022980"/>
    </source>
</evidence>
<keyword evidence="11" id="KW-1185">Reference proteome</keyword>
<evidence type="ECO:0000256" key="1">
    <source>
        <dbReference type="ARBA" id="ARBA00010605"/>
    </source>
</evidence>
<evidence type="ECO:0000256" key="2">
    <source>
        <dbReference type="ARBA" id="ARBA00022730"/>
    </source>
</evidence>
<evidence type="ECO:0000313" key="10">
    <source>
        <dbReference type="EMBL" id="SFD69527.1"/>
    </source>
</evidence>
<dbReference type="GO" id="GO:1990904">
    <property type="term" value="C:ribonucleoprotein complex"/>
    <property type="evidence" value="ECO:0007669"/>
    <property type="project" value="UniProtKB-KW"/>
</dbReference>
<keyword evidence="3 7" id="KW-0694">RNA-binding</keyword>
<reference evidence="10 11" key="1">
    <citation type="submission" date="2016-10" db="EMBL/GenBank/DDBJ databases">
        <authorList>
            <person name="de Groot N.N."/>
        </authorList>
    </citation>
    <scope>NUCLEOTIDE SEQUENCE [LARGE SCALE GENOMIC DNA]</scope>
    <source>
        <strain evidence="10 11">HL3</strain>
    </source>
</reference>
<dbReference type="PROSITE" id="PS00651">
    <property type="entry name" value="RIBOSOMAL_L9"/>
    <property type="match status" value="1"/>
</dbReference>
<dbReference type="Gene3D" id="3.40.5.10">
    <property type="entry name" value="Ribosomal protein L9, N-terminal domain"/>
    <property type="match status" value="1"/>
</dbReference>
<sequence length="149" mass="16247">MEVILLDNVRNLGTLGDQVKVKPGYGRNYLVPQGKAVRATPDNIKAFEERRAELERQAAEARQAAQKRADAIAGVGPITLRRKSADEGRLFGSIAATDVAEALSEAGADVERKEVVFPEGAIRQTGEYQVEIHLHFDVVQPVTLVVEAE</sequence>
<dbReference type="InterPro" id="IPR036791">
    <property type="entry name" value="Ribosomal_bL9_C_sf"/>
</dbReference>
<dbReference type="GO" id="GO:0003735">
    <property type="term" value="F:structural constituent of ribosome"/>
    <property type="evidence" value="ECO:0007669"/>
    <property type="project" value="InterPro"/>
</dbReference>
<dbReference type="InterPro" id="IPR020069">
    <property type="entry name" value="Ribosomal_bL9_C"/>
</dbReference>
<comment type="function">
    <text evidence="7">Binds to the 23S rRNA.</text>
</comment>
<dbReference type="InterPro" id="IPR036935">
    <property type="entry name" value="Ribosomal_bL9_N_sf"/>
</dbReference>
<comment type="similarity">
    <text evidence="1 7">Belongs to the bacterial ribosomal protein bL9 family.</text>
</comment>
<evidence type="ECO:0000313" key="11">
    <source>
        <dbReference type="Proteomes" id="UP000198611"/>
    </source>
</evidence>
<dbReference type="GO" id="GO:0006412">
    <property type="term" value="P:translation"/>
    <property type="evidence" value="ECO:0007669"/>
    <property type="project" value="UniProtKB-UniRule"/>
</dbReference>
<evidence type="ECO:0000256" key="7">
    <source>
        <dbReference type="HAMAP-Rule" id="MF_00503"/>
    </source>
</evidence>
<dbReference type="Proteomes" id="UP000198611">
    <property type="component" value="Unassembled WGS sequence"/>
</dbReference>
<evidence type="ECO:0000256" key="6">
    <source>
        <dbReference type="ARBA" id="ARBA00035292"/>
    </source>
</evidence>
<organism evidence="10 11">
    <name type="scientific">Thiohalospira halophila DSM 15071</name>
    <dbReference type="NCBI Taxonomy" id="1123397"/>
    <lineage>
        <taxon>Bacteria</taxon>
        <taxon>Pseudomonadati</taxon>
        <taxon>Pseudomonadota</taxon>
        <taxon>Gammaproteobacteria</taxon>
        <taxon>Thiohalospirales</taxon>
        <taxon>Thiohalospiraceae</taxon>
        <taxon>Thiohalospira</taxon>
    </lineage>
</organism>
<gene>
    <name evidence="7" type="primary">rplI</name>
    <name evidence="10" type="ORF">SAMN05660831_02138</name>
</gene>
<keyword evidence="4 7" id="KW-0689">Ribosomal protein</keyword>
<keyword evidence="5 7" id="KW-0687">Ribonucleoprotein</keyword>
<dbReference type="FunFam" id="3.40.5.10:FF:000003">
    <property type="entry name" value="50S ribosomal protein L9"/>
    <property type="match status" value="1"/>
</dbReference>
<dbReference type="GO" id="GO:0019843">
    <property type="term" value="F:rRNA binding"/>
    <property type="evidence" value="ECO:0007669"/>
    <property type="project" value="UniProtKB-UniRule"/>
</dbReference>
<dbReference type="Gene3D" id="3.10.430.100">
    <property type="entry name" value="Ribosomal protein L9, C-terminal domain"/>
    <property type="match status" value="1"/>
</dbReference>
<dbReference type="NCBIfam" id="TIGR00158">
    <property type="entry name" value="L9"/>
    <property type="match status" value="1"/>
</dbReference>
<dbReference type="PANTHER" id="PTHR21368">
    <property type="entry name" value="50S RIBOSOMAL PROTEIN L9"/>
    <property type="match status" value="1"/>
</dbReference>
<dbReference type="Pfam" id="PF03948">
    <property type="entry name" value="Ribosomal_L9_C"/>
    <property type="match status" value="1"/>
</dbReference>
<dbReference type="InterPro" id="IPR000244">
    <property type="entry name" value="Ribosomal_bL9"/>
</dbReference>
<evidence type="ECO:0000259" key="9">
    <source>
        <dbReference type="PROSITE" id="PS00651"/>
    </source>
</evidence>
<proteinExistence type="inferred from homology"/>
<feature type="coiled-coil region" evidence="8">
    <location>
        <begin position="44"/>
        <end position="71"/>
    </location>
</feature>
<evidence type="ECO:0000256" key="5">
    <source>
        <dbReference type="ARBA" id="ARBA00023274"/>
    </source>
</evidence>
<dbReference type="SUPFAM" id="SSF55653">
    <property type="entry name" value="Ribosomal protein L9 C-domain"/>
    <property type="match status" value="1"/>
</dbReference>
<accession>A0A1I1UFM0</accession>
<dbReference type="InterPro" id="IPR009027">
    <property type="entry name" value="Ribosomal_bL9/RNase_H1_N"/>
</dbReference>
<evidence type="ECO:0000256" key="8">
    <source>
        <dbReference type="SAM" id="Coils"/>
    </source>
</evidence>
<dbReference type="RefSeq" id="WP_093428768.1">
    <property type="nucleotide sequence ID" value="NZ_FOMJ01000007.1"/>
</dbReference>
<dbReference type="STRING" id="1123397.SAMN05660831_02138"/>
<protein>
    <recommendedName>
        <fullName evidence="6 7">Large ribosomal subunit protein bL9</fullName>
    </recommendedName>
</protein>